<feature type="non-terminal residue" evidence="1">
    <location>
        <position position="1"/>
    </location>
</feature>
<name>A0ABQ9WDP3_SAGOE</name>
<keyword evidence="2" id="KW-1185">Reference proteome</keyword>
<protein>
    <submittedName>
        <fullName evidence="1">Uncharacterized protein</fullName>
    </submittedName>
</protein>
<proteinExistence type="predicted"/>
<organism evidence="1 2">
    <name type="scientific">Saguinus oedipus</name>
    <name type="common">Cotton-top tamarin</name>
    <name type="synonym">Oedipomidas oedipus</name>
    <dbReference type="NCBI Taxonomy" id="9490"/>
    <lineage>
        <taxon>Eukaryota</taxon>
        <taxon>Metazoa</taxon>
        <taxon>Chordata</taxon>
        <taxon>Craniata</taxon>
        <taxon>Vertebrata</taxon>
        <taxon>Euteleostomi</taxon>
        <taxon>Mammalia</taxon>
        <taxon>Eutheria</taxon>
        <taxon>Euarchontoglires</taxon>
        <taxon>Primates</taxon>
        <taxon>Haplorrhini</taxon>
        <taxon>Platyrrhini</taxon>
        <taxon>Cebidae</taxon>
        <taxon>Callitrichinae</taxon>
        <taxon>Saguinus</taxon>
    </lineage>
</organism>
<dbReference type="Proteomes" id="UP001266305">
    <property type="component" value="Unassembled WGS sequence"/>
</dbReference>
<gene>
    <name evidence="1" type="ORF">P7K49_000269</name>
</gene>
<sequence length="76" mass="8156">QRSRRAMTSIAAKGLCRDPAASQCSAWAQCQVACLLVVPQRLELAEAPKSYQLPVLVCGLPEGMQRVPLGLVHSVP</sequence>
<reference evidence="1 2" key="1">
    <citation type="submission" date="2023-05" db="EMBL/GenBank/DDBJ databases">
        <title>B98-5 Cell Line De Novo Hybrid Assembly: An Optical Mapping Approach.</title>
        <authorList>
            <person name="Kananen K."/>
            <person name="Auerbach J.A."/>
            <person name="Kautto E."/>
            <person name="Blachly J.S."/>
        </authorList>
    </citation>
    <scope>NUCLEOTIDE SEQUENCE [LARGE SCALE GENOMIC DNA]</scope>
    <source>
        <strain evidence="1">B95-8</strain>
        <tissue evidence="1">Cell line</tissue>
    </source>
</reference>
<accession>A0ABQ9WDP3</accession>
<comment type="caution">
    <text evidence="1">The sequence shown here is derived from an EMBL/GenBank/DDBJ whole genome shotgun (WGS) entry which is preliminary data.</text>
</comment>
<dbReference type="EMBL" id="JASSZA010000001">
    <property type="protein sequence ID" value="KAK2118883.1"/>
    <property type="molecule type" value="Genomic_DNA"/>
</dbReference>
<evidence type="ECO:0000313" key="1">
    <source>
        <dbReference type="EMBL" id="KAK2118883.1"/>
    </source>
</evidence>
<evidence type="ECO:0000313" key="2">
    <source>
        <dbReference type="Proteomes" id="UP001266305"/>
    </source>
</evidence>